<proteinExistence type="predicted"/>
<sequence length="244" mass="27940">MEKFKTFIAIDDTDEIGYFISTGEICENIAKYIREKYSNTSAITRHQLFLHEDIPYTSHNSSMCFTCDLFLKEFEDIKKYILDYVSNISAPSSSGGVAMVFEKDIKDIKQLINYGFDAKNKVLNKKIAYNLAKEQNIFLKEIKNEGNGIIGALAGIALRLSGNDGRLRGKVKLKAQKLNAKELLEDKIIDDIKLPNNQKLDLSKEIFFDDSSLKWILKNNKKTLLIKDSNEFYIPLNKEELAIY</sequence>
<dbReference type="PANTHER" id="PTHR40705">
    <property type="entry name" value="TRNA(ILE2) 2-AGMATINYLCYTIDINE SYNTHETASE TIAS"/>
    <property type="match status" value="1"/>
</dbReference>
<name>A0A1C0BA45_9BACT</name>
<evidence type="ECO:0000313" key="2">
    <source>
        <dbReference type="Proteomes" id="UP000093281"/>
    </source>
</evidence>
<dbReference type="Gene3D" id="3.30.70.2200">
    <property type="match status" value="1"/>
</dbReference>
<dbReference type="PATRIC" id="fig|544718.51.peg.458"/>
<dbReference type="AlphaFoldDB" id="A0A1C0BA45"/>
<reference evidence="2" key="1">
    <citation type="submission" date="2015-05" db="EMBL/GenBank/DDBJ databases">
        <authorList>
            <person name="Rovetto F."/>
            <person name="Cocolin L."/>
            <person name="Illeghems K."/>
            <person name="Van Nieuwerburgh F."/>
            <person name="Houf K."/>
        </authorList>
    </citation>
    <scope>NUCLEOTIDE SEQUENCE [LARGE SCALE GENOMIC DNA]</scope>
    <source>
        <strain evidence="2">DU22</strain>
    </source>
</reference>
<dbReference type="Proteomes" id="UP000093281">
    <property type="component" value="Unassembled WGS sequence"/>
</dbReference>
<dbReference type="RefSeq" id="WP_066185330.1">
    <property type="nucleotide sequence ID" value="NZ_LCUJ01000001.1"/>
</dbReference>
<evidence type="ECO:0008006" key="3">
    <source>
        <dbReference type="Google" id="ProtNLM"/>
    </source>
</evidence>
<dbReference type="PANTHER" id="PTHR40705:SF2">
    <property type="entry name" value="DUF1743 DOMAIN-CONTAINING PROTEIN"/>
    <property type="match status" value="1"/>
</dbReference>
<dbReference type="EMBL" id="LCUJ01000001">
    <property type="protein sequence ID" value="OCM00467.1"/>
    <property type="molecule type" value="Genomic_DNA"/>
</dbReference>
<evidence type="ECO:0000313" key="1">
    <source>
        <dbReference type="EMBL" id="OCM00467.1"/>
    </source>
</evidence>
<dbReference type="OrthoDB" id="270233at2"/>
<comment type="caution">
    <text evidence="1">The sequence shown here is derived from an EMBL/GenBank/DDBJ whole genome shotgun (WGS) entry which is preliminary data.</text>
</comment>
<dbReference type="STRING" id="544718.AAX25_00608"/>
<organism evidence="1 2">
    <name type="scientific">Aliarcobacter thereius</name>
    <dbReference type="NCBI Taxonomy" id="544718"/>
    <lineage>
        <taxon>Bacteria</taxon>
        <taxon>Pseudomonadati</taxon>
        <taxon>Campylobacterota</taxon>
        <taxon>Epsilonproteobacteria</taxon>
        <taxon>Campylobacterales</taxon>
        <taxon>Arcobacteraceae</taxon>
        <taxon>Aliarcobacter</taxon>
    </lineage>
</organism>
<accession>A0A1C0BA45</accession>
<gene>
    <name evidence="1" type="ORF">AAX29_00471</name>
</gene>
<protein>
    <recommendedName>
        <fullName evidence="3">Thiamine biosynthesis protein ThiG</fullName>
    </recommendedName>
</protein>